<comment type="caution">
    <text evidence="2">The sequence shown here is derived from an EMBL/GenBank/DDBJ whole genome shotgun (WGS) entry which is preliminary data.</text>
</comment>
<feature type="domain" description="K-box" evidence="1">
    <location>
        <begin position="1"/>
        <end position="81"/>
    </location>
</feature>
<dbReference type="AlphaFoldDB" id="A0A6A1VDC7"/>
<dbReference type="EMBL" id="RXIC02000024">
    <property type="protein sequence ID" value="KAB1210773.1"/>
    <property type="molecule type" value="Genomic_DNA"/>
</dbReference>
<gene>
    <name evidence="2" type="ORF">CJ030_MR6G019836</name>
</gene>
<keyword evidence="3" id="KW-1185">Reference proteome</keyword>
<dbReference type="Pfam" id="PF01486">
    <property type="entry name" value="K-box"/>
    <property type="match status" value="1"/>
</dbReference>
<proteinExistence type="predicted"/>
<dbReference type="OrthoDB" id="1898716at2759"/>
<name>A0A6A1VDC7_9ROSI</name>
<dbReference type="PROSITE" id="PS51297">
    <property type="entry name" value="K_BOX"/>
    <property type="match status" value="1"/>
</dbReference>
<sequence>MAKKIELLDVQKRKLLGDGLSSCPPEELQVIESQLTQSLRSIRERKAQLLMEQTVDLKQKERLLSEENKSLREKLSAQEKEIVIYCGRSSRVSDTDVETDLSIALPVRRCS</sequence>
<organism evidence="2 3">
    <name type="scientific">Morella rubra</name>
    <name type="common">Chinese bayberry</name>
    <dbReference type="NCBI Taxonomy" id="262757"/>
    <lineage>
        <taxon>Eukaryota</taxon>
        <taxon>Viridiplantae</taxon>
        <taxon>Streptophyta</taxon>
        <taxon>Embryophyta</taxon>
        <taxon>Tracheophyta</taxon>
        <taxon>Spermatophyta</taxon>
        <taxon>Magnoliopsida</taxon>
        <taxon>eudicotyledons</taxon>
        <taxon>Gunneridae</taxon>
        <taxon>Pentapetalae</taxon>
        <taxon>rosids</taxon>
        <taxon>fabids</taxon>
        <taxon>Fagales</taxon>
        <taxon>Myricaceae</taxon>
        <taxon>Morella</taxon>
    </lineage>
</organism>
<evidence type="ECO:0000313" key="3">
    <source>
        <dbReference type="Proteomes" id="UP000516437"/>
    </source>
</evidence>
<dbReference type="Proteomes" id="UP000516437">
    <property type="component" value="Chromosome 6"/>
</dbReference>
<evidence type="ECO:0000259" key="1">
    <source>
        <dbReference type="PROSITE" id="PS51297"/>
    </source>
</evidence>
<reference evidence="2 3" key="1">
    <citation type="journal article" date="2019" name="Plant Biotechnol. J.">
        <title>The red bayberry genome and genetic basis of sex determination.</title>
        <authorList>
            <person name="Jia H.M."/>
            <person name="Jia H.J."/>
            <person name="Cai Q.L."/>
            <person name="Wang Y."/>
            <person name="Zhao H.B."/>
            <person name="Yang W.F."/>
            <person name="Wang G.Y."/>
            <person name="Li Y.H."/>
            <person name="Zhan D.L."/>
            <person name="Shen Y.T."/>
            <person name="Niu Q.F."/>
            <person name="Chang L."/>
            <person name="Qiu J."/>
            <person name="Zhao L."/>
            <person name="Xie H.B."/>
            <person name="Fu W.Y."/>
            <person name="Jin J."/>
            <person name="Li X.W."/>
            <person name="Jiao Y."/>
            <person name="Zhou C.C."/>
            <person name="Tu T."/>
            <person name="Chai C.Y."/>
            <person name="Gao J.L."/>
            <person name="Fan L.J."/>
            <person name="van de Weg E."/>
            <person name="Wang J.Y."/>
            <person name="Gao Z.S."/>
        </authorList>
    </citation>
    <scope>NUCLEOTIDE SEQUENCE [LARGE SCALE GENOMIC DNA]</scope>
    <source>
        <tissue evidence="2">Leaves</tissue>
    </source>
</reference>
<protein>
    <submittedName>
        <fullName evidence="2">MADS-box protein SOC1</fullName>
    </submittedName>
</protein>
<dbReference type="InterPro" id="IPR002487">
    <property type="entry name" value="TF_Kbox"/>
</dbReference>
<accession>A0A6A1VDC7</accession>
<evidence type="ECO:0000313" key="2">
    <source>
        <dbReference type="EMBL" id="KAB1210773.1"/>
    </source>
</evidence>
<dbReference type="GO" id="GO:0003700">
    <property type="term" value="F:DNA-binding transcription factor activity"/>
    <property type="evidence" value="ECO:0007669"/>
    <property type="project" value="InterPro"/>
</dbReference>
<dbReference type="GO" id="GO:0005634">
    <property type="term" value="C:nucleus"/>
    <property type="evidence" value="ECO:0007669"/>
    <property type="project" value="InterPro"/>
</dbReference>